<keyword evidence="2" id="KW-1185">Reference proteome</keyword>
<dbReference type="Proteomes" id="UP000316628">
    <property type="component" value="Unassembled WGS sequence"/>
</dbReference>
<dbReference type="InterPro" id="IPR011990">
    <property type="entry name" value="TPR-like_helical_dom_sf"/>
</dbReference>
<name>A0A543JD40_9PSEU</name>
<dbReference type="EMBL" id="VFPP01000001">
    <property type="protein sequence ID" value="TQM80691.1"/>
    <property type="molecule type" value="Genomic_DNA"/>
</dbReference>
<protein>
    <recommendedName>
        <fullName evidence="3">Tetratricopeptide repeat protein</fullName>
    </recommendedName>
</protein>
<dbReference type="Gene3D" id="3.40.50.300">
    <property type="entry name" value="P-loop containing nucleotide triphosphate hydrolases"/>
    <property type="match status" value="1"/>
</dbReference>
<dbReference type="SUPFAM" id="SSF48452">
    <property type="entry name" value="TPR-like"/>
    <property type="match status" value="1"/>
</dbReference>
<gene>
    <name evidence="1" type="ORF">FHX81_3036</name>
</gene>
<reference evidence="1 2" key="1">
    <citation type="submission" date="2019-06" db="EMBL/GenBank/DDBJ databases">
        <title>Sequencing the genomes of 1000 actinobacteria strains.</title>
        <authorList>
            <person name="Klenk H.-P."/>
        </authorList>
    </citation>
    <scope>NUCLEOTIDE SEQUENCE [LARGE SCALE GENOMIC DNA]</scope>
    <source>
        <strain evidence="1 2">DSM 45456</strain>
    </source>
</reference>
<proteinExistence type="predicted"/>
<accession>A0A543JD40</accession>
<comment type="caution">
    <text evidence="1">The sequence shown here is derived from an EMBL/GenBank/DDBJ whole genome shotgun (WGS) entry which is preliminary data.</text>
</comment>
<dbReference type="AlphaFoldDB" id="A0A543JD40"/>
<evidence type="ECO:0008006" key="3">
    <source>
        <dbReference type="Google" id="ProtNLM"/>
    </source>
</evidence>
<sequence>MWPVDRTLSPGELLDPRYEVVPFHGRVDELAELARWWDDGSRCSVLLLHGPAGVGKTRLARHFQAGSGVVVVDDADLVTGLDLHEPRVLLIARTPGWWWSAVRQRATRQGYRTDDLAVTPCPDEHETSFATACAHFAYALGLTLPTAAAPDVATLHELHLAALAEVCATPAHWLVTTDPAPGRLAEDALAVALLDDRISPDRTPDALQTLLRAAARLPHVRRRAEELFTAHPELADRAAVAALRILAEWPATAGAVARRVFDDPRCHGDPLPAILTRTLAEQASTRLERAELHGLLAARAALASLHEEALAAARHEVALYRQLAAEDPDEHRPALANALRDLGLRLVAAHRPEDALAASREAVALCRVVAVEDRDATSRLADALDQLSRRYAALGRRTEALVAVDEAAELYRGLARAHPELFRVDLDEVTRRRSALARGDQ</sequence>
<dbReference type="Gene3D" id="1.25.40.10">
    <property type="entry name" value="Tetratricopeptide repeat domain"/>
    <property type="match status" value="1"/>
</dbReference>
<organism evidence="1 2">
    <name type="scientific">Saccharothrix saharensis</name>
    <dbReference type="NCBI Taxonomy" id="571190"/>
    <lineage>
        <taxon>Bacteria</taxon>
        <taxon>Bacillati</taxon>
        <taxon>Actinomycetota</taxon>
        <taxon>Actinomycetes</taxon>
        <taxon>Pseudonocardiales</taxon>
        <taxon>Pseudonocardiaceae</taxon>
        <taxon>Saccharothrix</taxon>
    </lineage>
</organism>
<evidence type="ECO:0000313" key="1">
    <source>
        <dbReference type="EMBL" id="TQM80691.1"/>
    </source>
</evidence>
<dbReference type="SUPFAM" id="SSF52540">
    <property type="entry name" value="P-loop containing nucleoside triphosphate hydrolases"/>
    <property type="match status" value="1"/>
</dbReference>
<evidence type="ECO:0000313" key="2">
    <source>
        <dbReference type="Proteomes" id="UP000316628"/>
    </source>
</evidence>
<dbReference type="InterPro" id="IPR027417">
    <property type="entry name" value="P-loop_NTPase"/>
</dbReference>